<reference evidence="2" key="1">
    <citation type="journal article" date="2019" name="Int. J. Syst. Evol. Microbiol.">
        <title>The Global Catalogue of Microorganisms (GCM) 10K type strain sequencing project: providing services to taxonomists for standard genome sequencing and annotation.</title>
        <authorList>
            <consortium name="The Broad Institute Genomics Platform"/>
            <consortium name="The Broad Institute Genome Sequencing Center for Infectious Disease"/>
            <person name="Wu L."/>
            <person name="Ma J."/>
        </authorList>
    </citation>
    <scope>NUCLEOTIDE SEQUENCE [LARGE SCALE GENOMIC DNA]</scope>
    <source>
        <strain evidence="2">JCM 18304</strain>
    </source>
</reference>
<dbReference type="EMBL" id="BAABJQ010000019">
    <property type="protein sequence ID" value="GAA5193593.1"/>
    <property type="molecule type" value="Genomic_DNA"/>
</dbReference>
<proteinExistence type="predicted"/>
<dbReference type="SUPFAM" id="SSF48498">
    <property type="entry name" value="Tetracyclin repressor-like, C-terminal domain"/>
    <property type="match status" value="1"/>
</dbReference>
<accession>A0ABP9SD60</accession>
<keyword evidence="2" id="KW-1185">Reference proteome</keyword>
<dbReference type="Gene3D" id="1.10.357.10">
    <property type="entry name" value="Tetracycline Repressor, domain 2"/>
    <property type="match status" value="1"/>
</dbReference>
<dbReference type="Proteomes" id="UP001501570">
    <property type="component" value="Unassembled WGS sequence"/>
</dbReference>
<organism evidence="1 2">
    <name type="scientific">Rugosimonospora acidiphila</name>
    <dbReference type="NCBI Taxonomy" id="556531"/>
    <lineage>
        <taxon>Bacteria</taxon>
        <taxon>Bacillati</taxon>
        <taxon>Actinomycetota</taxon>
        <taxon>Actinomycetes</taxon>
        <taxon>Micromonosporales</taxon>
        <taxon>Micromonosporaceae</taxon>
        <taxon>Rugosimonospora</taxon>
    </lineage>
</organism>
<dbReference type="RefSeq" id="WP_345634537.1">
    <property type="nucleotide sequence ID" value="NZ_BAABJQ010000019.1"/>
</dbReference>
<dbReference type="InterPro" id="IPR036271">
    <property type="entry name" value="Tet_transcr_reg_TetR-rel_C_sf"/>
</dbReference>
<sequence>MDLATLSTLVGALTLARATAGSDLSERILAAARQALPDTTAAHEAPPRAEG</sequence>
<gene>
    <name evidence="1" type="ORF">GCM10023322_55970</name>
</gene>
<evidence type="ECO:0000313" key="1">
    <source>
        <dbReference type="EMBL" id="GAA5193593.1"/>
    </source>
</evidence>
<comment type="caution">
    <text evidence="1">The sequence shown here is derived from an EMBL/GenBank/DDBJ whole genome shotgun (WGS) entry which is preliminary data.</text>
</comment>
<name>A0ABP9SD60_9ACTN</name>
<protein>
    <submittedName>
        <fullName evidence="1">Uncharacterized protein</fullName>
    </submittedName>
</protein>
<evidence type="ECO:0000313" key="2">
    <source>
        <dbReference type="Proteomes" id="UP001501570"/>
    </source>
</evidence>